<dbReference type="SUPFAM" id="SSF52141">
    <property type="entry name" value="Uracil-DNA glycosylase-like"/>
    <property type="match status" value="1"/>
</dbReference>
<dbReference type="PANTHER" id="PTHR11264">
    <property type="entry name" value="URACIL-DNA GLYCOSYLASE"/>
    <property type="match status" value="1"/>
</dbReference>
<dbReference type="PANTHER" id="PTHR11264:SF0">
    <property type="entry name" value="URACIL-DNA GLYCOSYLASE"/>
    <property type="match status" value="1"/>
</dbReference>
<evidence type="ECO:0000256" key="2">
    <source>
        <dbReference type="ARBA" id="ARBA00002631"/>
    </source>
</evidence>
<dbReference type="EMBL" id="CP068073">
    <property type="protein sequence ID" value="QQS82590.1"/>
    <property type="molecule type" value="Genomic_DNA"/>
</dbReference>
<dbReference type="PROSITE" id="PS00130">
    <property type="entry name" value="U_DNA_GLYCOSYLASE"/>
    <property type="match status" value="1"/>
</dbReference>
<evidence type="ECO:0000256" key="5">
    <source>
        <dbReference type="ARBA" id="ARBA00018429"/>
    </source>
</evidence>
<evidence type="ECO:0000256" key="3">
    <source>
        <dbReference type="ARBA" id="ARBA00008184"/>
    </source>
</evidence>
<dbReference type="GO" id="GO:0004844">
    <property type="term" value="F:uracil DNA N-glycosylase activity"/>
    <property type="evidence" value="ECO:0007669"/>
    <property type="project" value="UniProtKB-UniRule"/>
</dbReference>
<dbReference type="SMART" id="SM00986">
    <property type="entry name" value="UDG"/>
    <property type="match status" value="1"/>
</dbReference>
<keyword evidence="6 9" id="KW-0227">DNA damage</keyword>
<dbReference type="HAMAP" id="MF_00148">
    <property type="entry name" value="UDG"/>
    <property type="match status" value="1"/>
</dbReference>
<comment type="function">
    <text evidence="2 9 11">Excises uracil residues from the DNA which can arise as a result of misincorporation of dUMP residues by DNA polymerase or due to deamination of cytosine.</text>
</comment>
<dbReference type="GO" id="GO:0005737">
    <property type="term" value="C:cytoplasm"/>
    <property type="evidence" value="ECO:0007669"/>
    <property type="project" value="UniProtKB-SubCell"/>
</dbReference>
<dbReference type="OrthoDB" id="9804372at2"/>
<dbReference type="InterPro" id="IPR002043">
    <property type="entry name" value="UDG_fam1"/>
</dbReference>
<dbReference type="CDD" id="cd10027">
    <property type="entry name" value="UDG-F1-like"/>
    <property type="match status" value="1"/>
</dbReference>
<dbReference type="KEGG" id="scv:A4G25_06515"/>
<proteinExistence type="inferred from homology"/>
<evidence type="ECO:0000256" key="9">
    <source>
        <dbReference type="HAMAP-Rule" id="MF_00148"/>
    </source>
</evidence>
<dbReference type="FunFam" id="3.40.470.10:FF:000001">
    <property type="entry name" value="Uracil-DNA glycosylase"/>
    <property type="match status" value="1"/>
</dbReference>
<keyword evidence="7 9" id="KW-0378">Hydrolase</keyword>
<dbReference type="GO" id="GO:0097510">
    <property type="term" value="P:base-excision repair, AP site formation via deaminated base removal"/>
    <property type="evidence" value="ECO:0007669"/>
    <property type="project" value="TreeGrafter"/>
</dbReference>
<dbReference type="NCBIfam" id="TIGR00628">
    <property type="entry name" value="ung"/>
    <property type="match status" value="1"/>
</dbReference>
<evidence type="ECO:0000313" key="13">
    <source>
        <dbReference type="EMBL" id="QQS82590.1"/>
    </source>
</evidence>
<dbReference type="NCBIfam" id="NF003592">
    <property type="entry name" value="PRK05254.1-5"/>
    <property type="match status" value="1"/>
</dbReference>
<evidence type="ECO:0000259" key="12">
    <source>
        <dbReference type="SMART" id="SM00986"/>
    </source>
</evidence>
<evidence type="ECO:0000256" key="10">
    <source>
        <dbReference type="PROSITE-ProRule" id="PRU10072"/>
    </source>
</evidence>
<dbReference type="GeneID" id="93727512"/>
<evidence type="ECO:0000256" key="7">
    <source>
        <dbReference type="ARBA" id="ARBA00022801"/>
    </source>
</evidence>
<dbReference type="Pfam" id="PF03167">
    <property type="entry name" value="UDG"/>
    <property type="match status" value="1"/>
</dbReference>
<evidence type="ECO:0000256" key="11">
    <source>
        <dbReference type="RuleBase" id="RU003780"/>
    </source>
</evidence>
<comment type="subcellular location">
    <subcellularLocation>
        <location evidence="9">Cytoplasm</location>
    </subcellularLocation>
</comment>
<dbReference type="SMART" id="SM00987">
    <property type="entry name" value="UreE_C"/>
    <property type="match status" value="1"/>
</dbReference>
<dbReference type="NCBIfam" id="NF003588">
    <property type="entry name" value="PRK05254.1-1"/>
    <property type="match status" value="1"/>
</dbReference>
<evidence type="ECO:0000256" key="4">
    <source>
        <dbReference type="ARBA" id="ARBA00012030"/>
    </source>
</evidence>
<feature type="domain" description="Uracil-DNA glycosylase-like" evidence="12">
    <location>
        <begin position="44"/>
        <end position="203"/>
    </location>
</feature>
<dbReference type="RefSeq" id="WP_047131386.1">
    <property type="nucleotide sequence ID" value="NZ_CP015114.1"/>
</dbReference>
<reference evidence="14 15" key="1">
    <citation type="submission" date="2018-11" db="EMBL/GenBank/DDBJ databases">
        <title>Genomic profiling of Staphylococcus species from a Poultry farm system in KwaZulu-Natal, South Africa.</title>
        <authorList>
            <person name="Amoako D.G."/>
            <person name="Somboro A.M."/>
            <person name="Abia A.L.K."/>
            <person name="Bester L.A."/>
            <person name="Essack S.Y."/>
        </authorList>
    </citation>
    <scope>NUCLEOTIDE SEQUENCE [LARGE SCALE GENOMIC DNA]</scope>
    <source>
        <strain evidence="14 15">SA11</strain>
    </source>
</reference>
<dbReference type="NCBIfam" id="NF003589">
    <property type="entry name" value="PRK05254.1-2"/>
    <property type="match status" value="1"/>
</dbReference>
<dbReference type="InterPro" id="IPR036895">
    <property type="entry name" value="Uracil-DNA_glycosylase-like_sf"/>
</dbReference>
<evidence type="ECO:0000256" key="6">
    <source>
        <dbReference type="ARBA" id="ARBA00022763"/>
    </source>
</evidence>
<evidence type="ECO:0000313" key="15">
    <source>
        <dbReference type="Proteomes" id="UP000293854"/>
    </source>
</evidence>
<dbReference type="InterPro" id="IPR005122">
    <property type="entry name" value="Uracil-DNA_glycosylase-like"/>
</dbReference>
<evidence type="ECO:0000313" key="14">
    <source>
        <dbReference type="EMBL" id="RZI00993.1"/>
    </source>
</evidence>
<keyword evidence="16" id="KW-1185">Reference proteome</keyword>
<dbReference type="EMBL" id="RQTE01000206">
    <property type="protein sequence ID" value="RZI00993.1"/>
    <property type="molecule type" value="Genomic_DNA"/>
</dbReference>
<keyword evidence="9" id="KW-0963">Cytoplasm</keyword>
<comment type="similarity">
    <text evidence="3 9 11">Belongs to the uracil-DNA glycosylase (UDG) superfamily. UNG family.</text>
</comment>
<dbReference type="Proteomes" id="UP000595942">
    <property type="component" value="Chromosome"/>
</dbReference>
<evidence type="ECO:0000256" key="8">
    <source>
        <dbReference type="ARBA" id="ARBA00023204"/>
    </source>
</evidence>
<sequence length="221" mass="25462">MNWSEVFHDITNRHDFKEMHDFLDKEYSTKTVYPDKENIYQAFDLTPFDKVKVVIIGQDPYHGPKQAHGLAFSVQPEGKFPPSLRNMYKELEEDIGCKRTVSHLQDWARDGVLLLNTVLTVRKGEAASHRNIGWEVFTDEIIKAVSEYRDHVVFILWGKPAQQKERLIDTSKHDVIKSVHPSPLSAYRGFFGSKPYSRANAYLEAHGETPIDWCGEEAQRG</sequence>
<accession>A0A143PCY9</accession>
<dbReference type="Proteomes" id="UP000293854">
    <property type="component" value="Unassembled WGS sequence"/>
</dbReference>
<organism evidence="14 15">
    <name type="scientific">Staphylococcus condimenti</name>
    <dbReference type="NCBI Taxonomy" id="70255"/>
    <lineage>
        <taxon>Bacteria</taxon>
        <taxon>Bacillati</taxon>
        <taxon>Bacillota</taxon>
        <taxon>Bacilli</taxon>
        <taxon>Bacillales</taxon>
        <taxon>Staphylococcaceae</taxon>
        <taxon>Staphylococcus</taxon>
    </lineage>
</organism>
<comment type="catalytic activity">
    <reaction evidence="1 9 11">
        <text>Hydrolyzes single-stranded DNA or mismatched double-stranded DNA and polynucleotides, releasing free uracil.</text>
        <dbReference type="EC" id="3.2.2.27"/>
    </reaction>
</comment>
<dbReference type="InterPro" id="IPR018085">
    <property type="entry name" value="Ura-DNA_Glyclase_AS"/>
</dbReference>
<feature type="active site" description="Proton acceptor" evidence="9 10">
    <location>
        <position position="59"/>
    </location>
</feature>
<dbReference type="NCBIfam" id="NF003591">
    <property type="entry name" value="PRK05254.1-4"/>
    <property type="match status" value="1"/>
</dbReference>
<keyword evidence="14" id="KW-0326">Glycosidase</keyword>
<evidence type="ECO:0000313" key="16">
    <source>
        <dbReference type="Proteomes" id="UP000595942"/>
    </source>
</evidence>
<dbReference type="Gene3D" id="3.40.470.10">
    <property type="entry name" value="Uracil-DNA glycosylase-like domain"/>
    <property type="match status" value="1"/>
</dbReference>
<dbReference type="EC" id="3.2.2.27" evidence="4 9"/>
<gene>
    <name evidence="9" type="primary">ung</name>
    <name evidence="14" type="ORF">EIG99_09930</name>
    <name evidence="13" type="ORF">I6J05_12020</name>
</gene>
<dbReference type="AlphaFoldDB" id="A0A143PCY9"/>
<evidence type="ECO:0000256" key="1">
    <source>
        <dbReference type="ARBA" id="ARBA00001400"/>
    </source>
</evidence>
<protein>
    <recommendedName>
        <fullName evidence="5 9">Uracil-DNA glycosylase</fullName>
        <shortName evidence="9">UDG</shortName>
        <ecNumber evidence="4 9">3.2.2.27</ecNumber>
    </recommendedName>
</protein>
<name>A0A143PCY9_9STAP</name>
<reference evidence="13 16" key="2">
    <citation type="submission" date="2021-01" db="EMBL/GenBank/DDBJ databases">
        <title>FDA dAtabase for Regulatory Grade micrObial Sequences (FDA-ARGOS): Supporting development and validation of Infectious Disease Dx tests.</title>
        <authorList>
            <person name="Sproer C."/>
            <person name="Gronow S."/>
            <person name="Severitt S."/>
            <person name="Schroder I."/>
            <person name="Tallon L."/>
            <person name="Sadzewicz L."/>
            <person name="Zhao X."/>
            <person name="Boylan J."/>
            <person name="Ott S."/>
            <person name="Bowen H."/>
            <person name="Vavikolanu K."/>
            <person name="Mehta A."/>
            <person name="Aluvathingal J."/>
            <person name="Nadendla S."/>
            <person name="Lowell S."/>
            <person name="Myers T."/>
            <person name="Yan Y."/>
            <person name="Sichtig H."/>
        </authorList>
    </citation>
    <scope>NUCLEOTIDE SEQUENCE [LARGE SCALE GENOMIC DNA]</scope>
    <source>
        <strain evidence="13 16">FDAARGOS_1148</strain>
    </source>
</reference>
<keyword evidence="8 9" id="KW-0234">DNA repair</keyword>